<evidence type="ECO:0000313" key="9">
    <source>
        <dbReference type="EMBL" id="GHG64070.1"/>
    </source>
</evidence>
<protein>
    <recommendedName>
        <fullName evidence="7">Hydroxyacylglutathione hydrolase</fullName>
        <ecNumber evidence="7">3.1.2.6</ecNumber>
    </recommendedName>
    <alternativeName>
        <fullName evidence="7">Glyoxalase II</fullName>
        <shortName evidence="7">Glx II</shortName>
    </alternativeName>
</protein>
<dbReference type="InterPro" id="IPR035680">
    <property type="entry name" value="Clx_II_MBL"/>
</dbReference>
<feature type="binding site" evidence="7">
    <location>
        <position position="55"/>
    </location>
    <ligand>
        <name>Zn(2+)</name>
        <dbReference type="ChEBI" id="CHEBI:29105"/>
        <label>1</label>
    </ligand>
</feature>
<feature type="binding site" evidence="7">
    <location>
        <position position="133"/>
    </location>
    <ligand>
        <name>Zn(2+)</name>
        <dbReference type="ChEBI" id="CHEBI:29105"/>
        <label>2</label>
    </ligand>
</feature>
<name>A0ABQ3KVN6_9ALTE</name>
<dbReference type="NCBIfam" id="TIGR03413">
    <property type="entry name" value="GSH_gloB"/>
    <property type="match status" value="1"/>
</dbReference>
<evidence type="ECO:0000256" key="6">
    <source>
        <dbReference type="ARBA" id="ARBA00022833"/>
    </source>
</evidence>
<comment type="cofactor">
    <cofactor evidence="7">
        <name>Zn(2+)</name>
        <dbReference type="ChEBI" id="CHEBI:29105"/>
    </cofactor>
    <text evidence="7">Binds 2 Zn(2+) ions per subunit.</text>
</comment>
<dbReference type="InterPro" id="IPR036866">
    <property type="entry name" value="RibonucZ/Hydroxyglut_hydro"/>
</dbReference>
<comment type="function">
    <text evidence="7">Thiolesterase that catalyzes the hydrolysis of S-D-lactoyl-glutathione to form glutathione and D-lactic acid.</text>
</comment>
<evidence type="ECO:0000256" key="1">
    <source>
        <dbReference type="ARBA" id="ARBA00001623"/>
    </source>
</evidence>
<dbReference type="InterPro" id="IPR032282">
    <property type="entry name" value="HAGH_C"/>
</dbReference>
<dbReference type="InterPro" id="IPR017782">
    <property type="entry name" value="Hydroxyacylglutathione_Hdrlase"/>
</dbReference>
<dbReference type="HAMAP" id="MF_01374">
    <property type="entry name" value="Glyoxalase_2"/>
    <property type="match status" value="1"/>
</dbReference>
<dbReference type="PANTHER" id="PTHR43705:SF1">
    <property type="entry name" value="HYDROXYACYLGLUTATHIONE HYDROLASE GLOB"/>
    <property type="match status" value="1"/>
</dbReference>
<feature type="binding site" evidence="7">
    <location>
        <position position="57"/>
    </location>
    <ligand>
        <name>Zn(2+)</name>
        <dbReference type="ChEBI" id="CHEBI:29105"/>
        <label>1</label>
    </ligand>
</feature>
<accession>A0ABQ3KVN6</accession>
<dbReference type="EC" id="3.1.2.6" evidence="7"/>
<organism evidence="9 10">
    <name type="scientific">Alishewanella longhuensis</name>
    <dbReference type="NCBI Taxonomy" id="1091037"/>
    <lineage>
        <taxon>Bacteria</taxon>
        <taxon>Pseudomonadati</taxon>
        <taxon>Pseudomonadota</taxon>
        <taxon>Gammaproteobacteria</taxon>
        <taxon>Alteromonadales</taxon>
        <taxon>Alteromonadaceae</taxon>
        <taxon>Alishewanella</taxon>
    </lineage>
</organism>
<evidence type="ECO:0000256" key="2">
    <source>
        <dbReference type="ARBA" id="ARBA00004963"/>
    </source>
</evidence>
<dbReference type="EMBL" id="BNAO01000002">
    <property type="protein sequence ID" value="GHG64070.1"/>
    <property type="molecule type" value="Genomic_DNA"/>
</dbReference>
<dbReference type="InterPro" id="IPR001279">
    <property type="entry name" value="Metallo-B-lactamas"/>
</dbReference>
<feature type="binding site" evidence="7">
    <location>
        <position position="116"/>
    </location>
    <ligand>
        <name>Zn(2+)</name>
        <dbReference type="ChEBI" id="CHEBI:29105"/>
        <label>1</label>
    </ligand>
</feature>
<dbReference type="Gene3D" id="3.60.15.10">
    <property type="entry name" value="Ribonuclease Z/Hydroxyacylglutathione hydrolase-like"/>
    <property type="match status" value="1"/>
</dbReference>
<evidence type="ECO:0000256" key="4">
    <source>
        <dbReference type="ARBA" id="ARBA00022723"/>
    </source>
</evidence>
<evidence type="ECO:0000256" key="3">
    <source>
        <dbReference type="ARBA" id="ARBA00006759"/>
    </source>
</evidence>
<sequence length="259" mass="29166">MTTIIPLPAFQDNYIWVLSQSDTPWCVVVDPGDASVVNDYLIQNEKKLLAVLITHHHADHTGGLMQLKQQWPELRIIGPTAEHARIPALTETVGDGAIVVLPQLKQQFQVIAIPGHTAGHIAFYSAPVLFCGDTLFSAGCGRLLEGEFSESAIKMYQSLQRLISLPETTEVYCTHEYTLANLRFALSIEPDNLDLQYYQQQCQVKRQNFKPTLPSNIGLEKKVNPFLRCNNKDLQLKHNQNSAQSLFAYLRMAKDQFKS</sequence>
<dbReference type="InterPro" id="IPR050110">
    <property type="entry name" value="Glyoxalase_II_hydrolase"/>
</dbReference>
<proteinExistence type="inferred from homology"/>
<comment type="caution">
    <text evidence="9">The sequence shown here is derived from an EMBL/GenBank/DDBJ whole genome shotgun (WGS) entry which is preliminary data.</text>
</comment>
<comment type="pathway">
    <text evidence="2 7">Secondary metabolite metabolism; methylglyoxal degradation; (R)-lactate from methylglyoxal: step 2/2.</text>
</comment>
<evidence type="ECO:0000259" key="8">
    <source>
        <dbReference type="SMART" id="SM00849"/>
    </source>
</evidence>
<dbReference type="PANTHER" id="PTHR43705">
    <property type="entry name" value="HYDROXYACYLGLUTATHIONE HYDROLASE"/>
    <property type="match status" value="1"/>
</dbReference>
<gene>
    <name evidence="7 9" type="primary">gloB</name>
    <name evidence="9" type="ORF">GCM10010919_10370</name>
</gene>
<feature type="binding site" evidence="7">
    <location>
        <position position="59"/>
    </location>
    <ligand>
        <name>Zn(2+)</name>
        <dbReference type="ChEBI" id="CHEBI:29105"/>
        <label>2</label>
    </ligand>
</feature>
<dbReference type="PIRSF" id="PIRSF005457">
    <property type="entry name" value="Glx"/>
    <property type="match status" value="1"/>
</dbReference>
<dbReference type="RefSeq" id="WP_189430956.1">
    <property type="nucleotide sequence ID" value="NZ_BNAO01000002.1"/>
</dbReference>
<feature type="binding site" evidence="7">
    <location>
        <position position="175"/>
    </location>
    <ligand>
        <name>Zn(2+)</name>
        <dbReference type="ChEBI" id="CHEBI:29105"/>
        <label>2</label>
    </ligand>
</feature>
<feature type="binding site" evidence="7">
    <location>
        <position position="133"/>
    </location>
    <ligand>
        <name>Zn(2+)</name>
        <dbReference type="ChEBI" id="CHEBI:29105"/>
        <label>1</label>
    </ligand>
</feature>
<comment type="catalytic activity">
    <reaction evidence="1 7">
        <text>an S-(2-hydroxyacyl)glutathione + H2O = a 2-hydroxy carboxylate + glutathione + H(+)</text>
        <dbReference type="Rhea" id="RHEA:21864"/>
        <dbReference type="ChEBI" id="CHEBI:15377"/>
        <dbReference type="ChEBI" id="CHEBI:15378"/>
        <dbReference type="ChEBI" id="CHEBI:57925"/>
        <dbReference type="ChEBI" id="CHEBI:58896"/>
        <dbReference type="ChEBI" id="CHEBI:71261"/>
        <dbReference type="EC" id="3.1.2.6"/>
    </reaction>
</comment>
<keyword evidence="5 7" id="KW-0378">Hydrolase</keyword>
<feature type="binding site" evidence="7">
    <location>
        <position position="60"/>
    </location>
    <ligand>
        <name>Zn(2+)</name>
        <dbReference type="ChEBI" id="CHEBI:29105"/>
        <label>2</label>
    </ligand>
</feature>
<dbReference type="GO" id="GO:0016787">
    <property type="term" value="F:hydrolase activity"/>
    <property type="evidence" value="ECO:0007669"/>
    <property type="project" value="UniProtKB-KW"/>
</dbReference>
<comment type="similarity">
    <text evidence="3 7">Belongs to the metallo-beta-lactamase superfamily. Glyoxalase II family.</text>
</comment>
<dbReference type="Proteomes" id="UP000659697">
    <property type="component" value="Unassembled WGS sequence"/>
</dbReference>
<keyword evidence="4 7" id="KW-0479">Metal-binding</keyword>
<evidence type="ECO:0000256" key="5">
    <source>
        <dbReference type="ARBA" id="ARBA00022801"/>
    </source>
</evidence>
<comment type="subunit">
    <text evidence="7">Monomer.</text>
</comment>
<dbReference type="Pfam" id="PF00753">
    <property type="entry name" value="Lactamase_B"/>
    <property type="match status" value="1"/>
</dbReference>
<evidence type="ECO:0000313" key="10">
    <source>
        <dbReference type="Proteomes" id="UP000659697"/>
    </source>
</evidence>
<keyword evidence="10" id="KW-1185">Reference proteome</keyword>
<feature type="domain" description="Metallo-beta-lactamase" evidence="8">
    <location>
        <begin position="12"/>
        <end position="175"/>
    </location>
</feature>
<keyword evidence="6 7" id="KW-0862">Zinc</keyword>
<dbReference type="SUPFAM" id="SSF56281">
    <property type="entry name" value="Metallo-hydrolase/oxidoreductase"/>
    <property type="match status" value="1"/>
</dbReference>
<dbReference type="CDD" id="cd07723">
    <property type="entry name" value="hydroxyacylglutathione_hydrolase_MBL-fold"/>
    <property type="match status" value="1"/>
</dbReference>
<dbReference type="Pfam" id="PF16123">
    <property type="entry name" value="HAGH_C"/>
    <property type="match status" value="1"/>
</dbReference>
<evidence type="ECO:0000256" key="7">
    <source>
        <dbReference type="HAMAP-Rule" id="MF_01374"/>
    </source>
</evidence>
<reference evidence="10" key="1">
    <citation type="journal article" date="2019" name="Int. J. Syst. Evol. Microbiol.">
        <title>The Global Catalogue of Microorganisms (GCM) 10K type strain sequencing project: providing services to taxonomists for standard genome sequencing and annotation.</title>
        <authorList>
            <consortium name="The Broad Institute Genomics Platform"/>
            <consortium name="The Broad Institute Genome Sequencing Center for Infectious Disease"/>
            <person name="Wu L."/>
            <person name="Ma J."/>
        </authorList>
    </citation>
    <scope>NUCLEOTIDE SEQUENCE [LARGE SCALE GENOMIC DNA]</scope>
    <source>
        <strain evidence="10">CGMCC 1.7003</strain>
    </source>
</reference>
<dbReference type="SMART" id="SM00849">
    <property type="entry name" value="Lactamase_B"/>
    <property type="match status" value="1"/>
</dbReference>